<name>A0A0D8MWE7_PHOLE</name>
<evidence type="ECO:0000313" key="3">
    <source>
        <dbReference type="Proteomes" id="UP000240410"/>
    </source>
</evidence>
<keyword evidence="4" id="KW-1185">Reference proteome</keyword>
<organism evidence="2 3">
    <name type="scientific">Photobacterium leiognathi</name>
    <dbReference type="NCBI Taxonomy" id="553611"/>
    <lineage>
        <taxon>Bacteria</taxon>
        <taxon>Pseudomonadati</taxon>
        <taxon>Pseudomonadota</taxon>
        <taxon>Gammaproteobacteria</taxon>
        <taxon>Vibrionales</taxon>
        <taxon>Vibrionaceae</taxon>
        <taxon>Photobacterium</taxon>
    </lineage>
</organism>
<dbReference type="OrthoDB" id="5817318at2"/>
<dbReference type="GeneID" id="99741162"/>
<accession>A0A0D8MWE7</accession>
<reference evidence="2 3" key="1">
    <citation type="submission" date="2018-03" db="EMBL/GenBank/DDBJ databases">
        <title>Whole genome sequencing of Histamine producing bacteria.</title>
        <authorList>
            <person name="Butler K."/>
        </authorList>
    </citation>
    <scope>NUCLEOTIDE SEQUENCE [LARGE SCALE GENOMIC DNA]</scope>
    <source>
        <strain evidence="1 4">ATCC 25521</strain>
        <strain evidence="2 3">ATCC 33979</strain>
    </source>
</reference>
<dbReference type="AlphaFoldDB" id="A0A0D8MWE7"/>
<comment type="caution">
    <text evidence="2">The sequence shown here is derived from an EMBL/GenBank/DDBJ whole genome shotgun (WGS) entry which is preliminary data.</text>
</comment>
<proteinExistence type="predicted"/>
<evidence type="ECO:0000313" key="4">
    <source>
        <dbReference type="Proteomes" id="UP000241566"/>
    </source>
</evidence>
<dbReference type="EMBL" id="PYOJ01000015">
    <property type="protein sequence ID" value="PSV89019.1"/>
    <property type="molecule type" value="Genomic_DNA"/>
</dbReference>
<dbReference type="Proteomes" id="UP000241566">
    <property type="component" value="Unassembled WGS sequence"/>
</dbReference>
<dbReference type="Proteomes" id="UP000240410">
    <property type="component" value="Unassembled WGS sequence"/>
</dbReference>
<dbReference type="EMBL" id="PYOI01000015">
    <property type="protein sequence ID" value="PSV81741.1"/>
    <property type="molecule type" value="Genomic_DNA"/>
</dbReference>
<evidence type="ECO:0000313" key="1">
    <source>
        <dbReference type="EMBL" id="PSV81741.1"/>
    </source>
</evidence>
<sequence>MEITQLKVGMWVESFHGVGKVIGIDQQNNAVIIEHKDDHQLRSVECNELVDQPQLHTGCDRYY</sequence>
<evidence type="ECO:0000313" key="2">
    <source>
        <dbReference type="EMBL" id="PSV89019.1"/>
    </source>
</evidence>
<gene>
    <name evidence="2" type="ORF">CTM89_13265</name>
    <name evidence="1" type="ORF">CTM94_11730</name>
</gene>
<protein>
    <submittedName>
        <fullName evidence="2">Uncharacterized protein</fullName>
    </submittedName>
</protein>
<dbReference type="RefSeq" id="WP_008989841.1">
    <property type="nucleotide sequence ID" value="NZ_CP131601.1"/>
</dbReference>